<dbReference type="KEGG" id="mag:amb1164"/>
<dbReference type="AlphaFoldDB" id="Q2W857"/>
<name>Q2W857_PARM1</name>
<gene>
    <name evidence="1" type="ordered locus">amb1164</name>
</gene>
<dbReference type="Proteomes" id="UP000007058">
    <property type="component" value="Chromosome"/>
</dbReference>
<dbReference type="RefSeq" id="WP_011383577.1">
    <property type="nucleotide sequence ID" value="NC_007626.1"/>
</dbReference>
<dbReference type="STRING" id="342108.amb1164"/>
<evidence type="ECO:0000313" key="1">
    <source>
        <dbReference type="EMBL" id="BAE49968.1"/>
    </source>
</evidence>
<dbReference type="OrthoDB" id="7361801at2"/>
<dbReference type="HOGENOM" id="CLU_2844664_0_0_5"/>
<proteinExistence type="predicted"/>
<evidence type="ECO:0000313" key="2">
    <source>
        <dbReference type="Proteomes" id="UP000007058"/>
    </source>
</evidence>
<dbReference type="EMBL" id="AP007255">
    <property type="protein sequence ID" value="BAE49968.1"/>
    <property type="molecule type" value="Genomic_DNA"/>
</dbReference>
<accession>Q2W857</accession>
<reference evidence="1 2" key="1">
    <citation type="journal article" date="2005" name="DNA Res.">
        <title>Complete genome sequence of the facultative anaerobic magnetotactic bacterium Magnetospirillum sp. strain AMB-1.</title>
        <authorList>
            <person name="Matsunaga T."/>
            <person name="Okamura Y."/>
            <person name="Fukuda Y."/>
            <person name="Wahyudi A.T."/>
            <person name="Murase Y."/>
            <person name="Takeyama H."/>
        </authorList>
    </citation>
    <scope>NUCLEOTIDE SEQUENCE [LARGE SCALE GENOMIC DNA]</scope>
    <source>
        <strain evidence="2">ATCC 700264 / AMB-1</strain>
    </source>
</reference>
<organism evidence="1 2">
    <name type="scientific">Paramagnetospirillum magneticum (strain ATCC 700264 / AMB-1)</name>
    <name type="common">Magnetospirillum magneticum</name>
    <dbReference type="NCBI Taxonomy" id="342108"/>
    <lineage>
        <taxon>Bacteria</taxon>
        <taxon>Pseudomonadati</taxon>
        <taxon>Pseudomonadota</taxon>
        <taxon>Alphaproteobacteria</taxon>
        <taxon>Rhodospirillales</taxon>
        <taxon>Magnetospirillaceae</taxon>
        <taxon>Paramagnetospirillum</taxon>
    </lineage>
</organism>
<sequence length="65" mass="6970">MAVDPEHVARAANDLMGHYGQAALDVARKQAERASRAGDMPALDQALMVLTEIERHQAVSSTPVT</sequence>
<keyword evidence="2" id="KW-1185">Reference proteome</keyword>
<protein>
    <submittedName>
        <fullName evidence="1">Uncharacterized protein</fullName>
    </submittedName>
</protein>